<feature type="non-terminal residue" evidence="2">
    <location>
        <position position="287"/>
    </location>
</feature>
<dbReference type="Proteomes" id="UP000028002">
    <property type="component" value="Unassembled WGS sequence"/>
</dbReference>
<dbReference type="InterPro" id="IPR053156">
    <property type="entry name" value="T6SS_TssM-like"/>
</dbReference>
<dbReference type="EMBL" id="JGVH01000095">
    <property type="protein sequence ID" value="KER01246.1"/>
    <property type="molecule type" value="Genomic_DNA"/>
</dbReference>
<reference evidence="2 3" key="1">
    <citation type="submission" date="2014-03" db="EMBL/GenBank/DDBJ databases">
        <title>Draft Genome of Photorhabdus temperata Meg1.</title>
        <authorList>
            <person name="Hurst S.G.IV."/>
            <person name="Morris K."/>
            <person name="Thomas K."/>
            <person name="Tisa L.S."/>
        </authorList>
    </citation>
    <scope>NUCLEOTIDE SEQUENCE [LARGE SCALE GENOMIC DNA]</scope>
    <source>
        <strain evidence="2 3">Meg1</strain>
    </source>
</reference>
<dbReference type="PANTHER" id="PTHR36153">
    <property type="entry name" value="INNER MEMBRANE PROTEIN-RELATED"/>
    <property type="match status" value="1"/>
</dbReference>
<dbReference type="AlphaFoldDB" id="A0A081RRE3"/>
<keyword evidence="1" id="KW-1133">Transmembrane helix</keyword>
<feature type="transmembrane region" description="Helical" evidence="1">
    <location>
        <begin position="12"/>
        <end position="32"/>
    </location>
</feature>
<keyword evidence="1" id="KW-0812">Transmembrane</keyword>
<dbReference type="PANTHER" id="PTHR36153:SF1">
    <property type="entry name" value="TYPE VI SECRETION SYSTEM COMPONENT TSSM1"/>
    <property type="match status" value="1"/>
</dbReference>
<feature type="transmembrane region" description="Helical" evidence="1">
    <location>
        <begin position="44"/>
        <end position="67"/>
    </location>
</feature>
<comment type="caution">
    <text evidence="2">The sequence shown here is derived from an EMBL/GenBank/DDBJ whole genome shotgun (WGS) entry which is preliminary data.</text>
</comment>
<name>A0A081RRE3_PHOTE</name>
<evidence type="ECO:0000313" key="2">
    <source>
        <dbReference type="EMBL" id="KER01246.1"/>
    </source>
</evidence>
<sequence>MEIIGNKWTRAGNALLFIVIASVLAFCIWFYGEKVGLDENYKKTFAWGLAVLILGVLHLAPIIAGIYRQEYIRRTIEQEGLYPAKEKRLKIHSSEDEYVEVINFHLNQCYGRFWRRKVRILLVMGEPEQAEAIAPGLTTQHWLEGHDTVLLWGGSPQAEPDGVQLKVLRKLRRRRPLDGVVWAMTEAQLSQRPQMDTALRMLQKQGRQLGWQAPVYVWNVRHSNWDQRDRPTQTIGCFLPEACTPQVLEQCLNQLPPQLTARGIGQVLAENRHDFLLRLAQYMLAGG</sequence>
<protein>
    <recommendedName>
        <fullName evidence="4">Type VI secretion protein VasK</fullName>
    </recommendedName>
</protein>
<gene>
    <name evidence="2" type="ORF">MEG1DRAFT_04141</name>
</gene>
<evidence type="ECO:0008006" key="4">
    <source>
        <dbReference type="Google" id="ProtNLM"/>
    </source>
</evidence>
<accession>A0A081RRE3</accession>
<evidence type="ECO:0000313" key="3">
    <source>
        <dbReference type="Proteomes" id="UP000028002"/>
    </source>
</evidence>
<organism evidence="2 3">
    <name type="scientific">Photorhabdus temperata subsp. temperata Meg1</name>
    <dbReference type="NCBI Taxonomy" id="1393735"/>
    <lineage>
        <taxon>Bacteria</taxon>
        <taxon>Pseudomonadati</taxon>
        <taxon>Pseudomonadota</taxon>
        <taxon>Gammaproteobacteria</taxon>
        <taxon>Enterobacterales</taxon>
        <taxon>Morganellaceae</taxon>
        <taxon>Photorhabdus</taxon>
    </lineage>
</organism>
<evidence type="ECO:0000256" key="1">
    <source>
        <dbReference type="SAM" id="Phobius"/>
    </source>
</evidence>
<proteinExistence type="predicted"/>
<keyword evidence="1" id="KW-0472">Membrane</keyword>